<dbReference type="Gene3D" id="4.10.280.10">
    <property type="entry name" value="Helix-loop-helix DNA-binding domain"/>
    <property type="match status" value="1"/>
</dbReference>
<evidence type="ECO:0000256" key="6">
    <source>
        <dbReference type="SAM" id="MobiDB-lite"/>
    </source>
</evidence>
<dbReference type="SMART" id="SM00353">
    <property type="entry name" value="HLH"/>
    <property type="match status" value="1"/>
</dbReference>
<dbReference type="GO" id="GO:0048658">
    <property type="term" value="P:anther wall tapetum development"/>
    <property type="evidence" value="ECO:0007669"/>
    <property type="project" value="InterPro"/>
</dbReference>
<gene>
    <name evidence="8" type="ORF">M569_03716</name>
</gene>
<dbReference type="InterPro" id="IPR045895">
    <property type="entry name" value="bHLH91-like"/>
</dbReference>
<organism evidence="8 9">
    <name type="scientific">Genlisea aurea</name>
    <dbReference type="NCBI Taxonomy" id="192259"/>
    <lineage>
        <taxon>Eukaryota</taxon>
        <taxon>Viridiplantae</taxon>
        <taxon>Streptophyta</taxon>
        <taxon>Embryophyta</taxon>
        <taxon>Tracheophyta</taxon>
        <taxon>Spermatophyta</taxon>
        <taxon>Magnoliopsida</taxon>
        <taxon>eudicotyledons</taxon>
        <taxon>Gunneridae</taxon>
        <taxon>Pentapetalae</taxon>
        <taxon>asterids</taxon>
        <taxon>lamiids</taxon>
        <taxon>Lamiales</taxon>
        <taxon>Lentibulariaceae</taxon>
        <taxon>Genlisea</taxon>
    </lineage>
</organism>
<sequence>VFEFKSGEMDHSDGRNTKHLGPEKQRRELIKDNFEALRKLIPNPTKNDRASIMGDAINYINELKKTASELKALLQKKRSEKERVKRANCENISLETDPNSCSWLQRKSYNTEVDVRIIMDQVTVKLVHHKRIKCCLVLVSKIFDEFQLDLHDVAGGVIGDHYSFLFNSKICEGAIVKASSLANKLIEVMEEQCAVV</sequence>
<proteinExistence type="predicted"/>
<dbReference type="EMBL" id="AUSU01001433">
    <property type="protein sequence ID" value="EPS71051.1"/>
    <property type="molecule type" value="Genomic_DNA"/>
</dbReference>
<evidence type="ECO:0000256" key="2">
    <source>
        <dbReference type="ARBA" id="ARBA00023015"/>
    </source>
</evidence>
<evidence type="ECO:0000259" key="7">
    <source>
        <dbReference type="PROSITE" id="PS50888"/>
    </source>
</evidence>
<feature type="non-terminal residue" evidence="8">
    <location>
        <position position="1"/>
    </location>
</feature>
<evidence type="ECO:0000313" key="9">
    <source>
        <dbReference type="Proteomes" id="UP000015453"/>
    </source>
</evidence>
<keyword evidence="5" id="KW-0175">Coiled coil</keyword>
<keyword evidence="4" id="KW-0539">Nucleus</keyword>
<dbReference type="PROSITE" id="PS50888">
    <property type="entry name" value="BHLH"/>
    <property type="match status" value="1"/>
</dbReference>
<dbReference type="SUPFAM" id="SSF47459">
    <property type="entry name" value="HLH, helix-loop-helix DNA-binding domain"/>
    <property type="match status" value="1"/>
</dbReference>
<dbReference type="PANTHER" id="PTHR46834">
    <property type="entry name" value="TRANSCRIPTION FACTOR BHLH91"/>
    <property type="match status" value="1"/>
</dbReference>
<dbReference type="GO" id="GO:0006355">
    <property type="term" value="P:regulation of DNA-templated transcription"/>
    <property type="evidence" value="ECO:0007669"/>
    <property type="project" value="InterPro"/>
</dbReference>
<evidence type="ECO:0000256" key="4">
    <source>
        <dbReference type="ARBA" id="ARBA00023242"/>
    </source>
</evidence>
<feature type="region of interest" description="Disordered" evidence="6">
    <location>
        <begin position="1"/>
        <end position="26"/>
    </location>
</feature>
<feature type="domain" description="BHLH" evidence="7">
    <location>
        <begin position="14"/>
        <end position="63"/>
    </location>
</feature>
<dbReference type="OrthoDB" id="1932168at2759"/>
<feature type="coiled-coil region" evidence="5">
    <location>
        <begin position="56"/>
        <end position="90"/>
    </location>
</feature>
<keyword evidence="2" id="KW-0805">Transcription regulation</keyword>
<protein>
    <recommendedName>
        <fullName evidence="7">BHLH domain-containing protein</fullName>
    </recommendedName>
</protein>
<comment type="subcellular location">
    <subcellularLocation>
        <location evidence="1">Nucleus</location>
    </subcellularLocation>
</comment>
<dbReference type="Proteomes" id="UP000015453">
    <property type="component" value="Unassembled WGS sequence"/>
</dbReference>
<reference evidence="8 9" key="1">
    <citation type="journal article" date="2013" name="BMC Genomics">
        <title>The miniature genome of a carnivorous plant Genlisea aurea contains a low number of genes and short non-coding sequences.</title>
        <authorList>
            <person name="Leushkin E.V."/>
            <person name="Sutormin R.A."/>
            <person name="Nabieva E.R."/>
            <person name="Penin A.A."/>
            <person name="Kondrashov A.S."/>
            <person name="Logacheva M.D."/>
        </authorList>
    </citation>
    <scope>NUCLEOTIDE SEQUENCE [LARGE SCALE GENOMIC DNA]</scope>
</reference>
<evidence type="ECO:0000256" key="5">
    <source>
        <dbReference type="SAM" id="Coils"/>
    </source>
</evidence>
<dbReference type="PANTHER" id="PTHR46834:SF1">
    <property type="entry name" value="TRANSCRIPTION FACTOR BHLH10"/>
    <property type="match status" value="1"/>
</dbReference>
<accession>S8D138</accession>
<dbReference type="Pfam" id="PF00010">
    <property type="entry name" value="HLH"/>
    <property type="match status" value="1"/>
</dbReference>
<evidence type="ECO:0000313" key="8">
    <source>
        <dbReference type="EMBL" id="EPS71051.1"/>
    </source>
</evidence>
<feature type="non-terminal residue" evidence="8">
    <location>
        <position position="196"/>
    </location>
</feature>
<dbReference type="AlphaFoldDB" id="S8D138"/>
<dbReference type="GO" id="GO:0046983">
    <property type="term" value="F:protein dimerization activity"/>
    <property type="evidence" value="ECO:0007669"/>
    <property type="project" value="InterPro"/>
</dbReference>
<keyword evidence="9" id="KW-1185">Reference proteome</keyword>
<evidence type="ECO:0000256" key="1">
    <source>
        <dbReference type="ARBA" id="ARBA00004123"/>
    </source>
</evidence>
<dbReference type="InterPro" id="IPR036638">
    <property type="entry name" value="HLH_DNA-bd_sf"/>
</dbReference>
<keyword evidence="3" id="KW-0804">Transcription</keyword>
<dbReference type="InterPro" id="IPR011598">
    <property type="entry name" value="bHLH_dom"/>
</dbReference>
<comment type="caution">
    <text evidence="8">The sequence shown here is derived from an EMBL/GenBank/DDBJ whole genome shotgun (WGS) entry which is preliminary data.</text>
</comment>
<evidence type="ECO:0000256" key="3">
    <source>
        <dbReference type="ARBA" id="ARBA00023163"/>
    </source>
</evidence>
<name>S8D138_9LAMI</name>
<dbReference type="GO" id="GO:0005634">
    <property type="term" value="C:nucleus"/>
    <property type="evidence" value="ECO:0007669"/>
    <property type="project" value="UniProtKB-SubCell"/>
</dbReference>